<evidence type="ECO:0000256" key="13">
    <source>
        <dbReference type="ARBA" id="ARBA00023237"/>
    </source>
</evidence>
<keyword evidence="18" id="KW-1185">Reference proteome</keyword>
<dbReference type="InterPro" id="IPR054765">
    <property type="entry name" value="SLBB_dom"/>
</dbReference>
<reference evidence="17 18" key="1">
    <citation type="submission" date="2024-05" db="EMBL/GenBank/DDBJ databases">
        <title>Sphingomonas sp. HF-S3 16S ribosomal RNA gene Genome sequencing and assembly.</title>
        <authorList>
            <person name="Lee H."/>
        </authorList>
    </citation>
    <scope>NUCLEOTIDE SEQUENCE [LARGE SCALE GENOMIC DNA]</scope>
    <source>
        <strain evidence="17 18">HF-S3</strain>
    </source>
</reference>
<dbReference type="Pfam" id="PF22461">
    <property type="entry name" value="SLBB_2"/>
    <property type="match status" value="2"/>
</dbReference>
<keyword evidence="11" id="KW-0472">Membrane</keyword>
<dbReference type="Gene3D" id="3.10.560.10">
    <property type="entry name" value="Outer membrane lipoprotein wza domain like"/>
    <property type="match status" value="2"/>
</dbReference>
<organism evidence="17 18">
    <name type="scientific">Sphingomonas rustica</name>
    <dbReference type="NCBI Taxonomy" id="3103142"/>
    <lineage>
        <taxon>Bacteria</taxon>
        <taxon>Pseudomonadati</taxon>
        <taxon>Pseudomonadota</taxon>
        <taxon>Alphaproteobacteria</taxon>
        <taxon>Sphingomonadales</taxon>
        <taxon>Sphingomonadaceae</taxon>
        <taxon>Sphingomonas</taxon>
    </lineage>
</organism>
<evidence type="ECO:0000256" key="5">
    <source>
        <dbReference type="ARBA" id="ARBA00022597"/>
    </source>
</evidence>
<feature type="domain" description="SLBB" evidence="16">
    <location>
        <begin position="189"/>
        <end position="264"/>
    </location>
</feature>
<dbReference type="InterPro" id="IPR049712">
    <property type="entry name" value="Poly_export"/>
</dbReference>
<comment type="caution">
    <text evidence="17">The sequence shown here is derived from an EMBL/GenBank/DDBJ whole genome shotgun (WGS) entry which is preliminary data.</text>
</comment>
<evidence type="ECO:0000256" key="14">
    <source>
        <dbReference type="ARBA" id="ARBA00023288"/>
    </source>
</evidence>
<sequence length="399" mass="42051">MSAFEGALEMARRSRRPFSIALLALALAGCTTLGAPGPSTGAVKRAADQNYAAGSIKLVDLDDQVVERVSAFGVSRRFSEVFGDAAPMGTIIGRGDVVDIAIWEAPPAVLFGVTSVDARLAANPLVAQSASIPQQMVGDDGRVSIPFVGTVVVAGRSTAEVEREIVRRLTGKAHGPQAVVRLVQNEARNVTVIGEVANNRRVPLSSRGERLLDVLAAAGGSKQPVGKTTVQVSRGSTAAVMPLETVIRDSSQNIRLRPDDVVTVLFQPYSFIALGAVTQNAEVPFEGSGLTLAQALGRIGGLRDDRADVKGVFIFRMEDPSALDPAVAATARKTLDGKIPVIYRLNLSNASSFFVAQNFAIRDDDILYVSNAPGVDLQKFLSTLSNLAFSTIAIGNALN</sequence>
<evidence type="ECO:0000313" key="18">
    <source>
        <dbReference type="Proteomes" id="UP001427805"/>
    </source>
</evidence>
<evidence type="ECO:0000259" key="16">
    <source>
        <dbReference type="Pfam" id="PF22461"/>
    </source>
</evidence>
<name>A0ABV0BEL3_9SPHN</name>
<dbReference type="RefSeq" id="WP_346248324.1">
    <property type="nucleotide sequence ID" value="NZ_JBDIZK010000013.1"/>
</dbReference>
<evidence type="ECO:0000256" key="9">
    <source>
        <dbReference type="ARBA" id="ARBA00023065"/>
    </source>
</evidence>
<keyword evidence="14" id="KW-0449">Lipoprotein</keyword>
<evidence type="ECO:0000256" key="3">
    <source>
        <dbReference type="ARBA" id="ARBA00022448"/>
    </source>
</evidence>
<dbReference type="InterPro" id="IPR003715">
    <property type="entry name" value="Poly_export_N"/>
</dbReference>
<accession>A0ABV0BEL3</accession>
<keyword evidence="8" id="KW-0625">Polysaccharide transport</keyword>
<dbReference type="Pfam" id="PF02563">
    <property type="entry name" value="Poly_export"/>
    <property type="match status" value="1"/>
</dbReference>
<evidence type="ECO:0000256" key="7">
    <source>
        <dbReference type="ARBA" id="ARBA00022729"/>
    </source>
</evidence>
<keyword evidence="3" id="KW-0813">Transport</keyword>
<comment type="similarity">
    <text evidence="2">Belongs to the BexD/CtrA/VexA family.</text>
</comment>
<evidence type="ECO:0000256" key="4">
    <source>
        <dbReference type="ARBA" id="ARBA00022452"/>
    </source>
</evidence>
<keyword evidence="12" id="KW-0564">Palmitate</keyword>
<keyword evidence="13" id="KW-0998">Cell outer membrane</keyword>
<feature type="domain" description="SLBB" evidence="16">
    <location>
        <begin position="273"/>
        <end position="369"/>
    </location>
</feature>
<dbReference type="Proteomes" id="UP001427805">
    <property type="component" value="Unassembled WGS sequence"/>
</dbReference>
<evidence type="ECO:0000256" key="6">
    <source>
        <dbReference type="ARBA" id="ARBA00022692"/>
    </source>
</evidence>
<evidence type="ECO:0000256" key="8">
    <source>
        <dbReference type="ARBA" id="ARBA00023047"/>
    </source>
</evidence>
<evidence type="ECO:0000256" key="2">
    <source>
        <dbReference type="ARBA" id="ARBA00009450"/>
    </source>
</evidence>
<keyword evidence="4" id="KW-1134">Transmembrane beta strand</keyword>
<dbReference type="PANTHER" id="PTHR33619">
    <property type="entry name" value="POLYSACCHARIDE EXPORT PROTEIN GFCE-RELATED"/>
    <property type="match status" value="1"/>
</dbReference>
<feature type="domain" description="Polysaccharide export protein N-terminal" evidence="15">
    <location>
        <begin position="89"/>
        <end position="182"/>
    </location>
</feature>
<keyword evidence="7" id="KW-0732">Signal</keyword>
<dbReference type="EMBL" id="JBDIZK010000013">
    <property type="protein sequence ID" value="MEN3749281.1"/>
    <property type="molecule type" value="Genomic_DNA"/>
</dbReference>
<keyword evidence="5" id="KW-0762">Sugar transport</keyword>
<keyword evidence="10" id="KW-0626">Porin</keyword>
<evidence type="ECO:0000256" key="10">
    <source>
        <dbReference type="ARBA" id="ARBA00023114"/>
    </source>
</evidence>
<gene>
    <name evidence="17" type="ORF">TPR58_19060</name>
</gene>
<comment type="subcellular location">
    <subcellularLocation>
        <location evidence="1">Cell outer membrane</location>
        <topology evidence="1">Multi-pass membrane protein</topology>
    </subcellularLocation>
</comment>
<evidence type="ECO:0000313" key="17">
    <source>
        <dbReference type="EMBL" id="MEN3749281.1"/>
    </source>
</evidence>
<evidence type="ECO:0000259" key="15">
    <source>
        <dbReference type="Pfam" id="PF02563"/>
    </source>
</evidence>
<keyword evidence="6" id="KW-0812">Transmembrane</keyword>
<proteinExistence type="inferred from homology"/>
<evidence type="ECO:0000256" key="11">
    <source>
        <dbReference type="ARBA" id="ARBA00023136"/>
    </source>
</evidence>
<keyword evidence="9" id="KW-0406">Ion transport</keyword>
<evidence type="ECO:0000256" key="12">
    <source>
        <dbReference type="ARBA" id="ARBA00023139"/>
    </source>
</evidence>
<evidence type="ECO:0000256" key="1">
    <source>
        <dbReference type="ARBA" id="ARBA00004571"/>
    </source>
</evidence>
<dbReference type="PANTHER" id="PTHR33619:SF3">
    <property type="entry name" value="POLYSACCHARIDE EXPORT PROTEIN GFCE-RELATED"/>
    <property type="match status" value="1"/>
</dbReference>
<dbReference type="Gene3D" id="3.30.1950.10">
    <property type="entry name" value="wza like domain"/>
    <property type="match status" value="1"/>
</dbReference>
<protein>
    <submittedName>
        <fullName evidence="17">Polysaccharide biosynthesis/export family protein</fullName>
    </submittedName>
</protein>